<dbReference type="OrthoDB" id="7464126at2759"/>
<reference evidence="1 2" key="1">
    <citation type="submission" date="2019-09" db="EMBL/GenBank/DDBJ databases">
        <title>Draft genome of the ectomycorrhizal ascomycete Sphaerosporella brunnea.</title>
        <authorList>
            <consortium name="DOE Joint Genome Institute"/>
            <person name="Benucci G.M."/>
            <person name="Marozzi G."/>
            <person name="Antonielli L."/>
            <person name="Sanchez S."/>
            <person name="Marco P."/>
            <person name="Wang X."/>
            <person name="Falini L.B."/>
            <person name="Barry K."/>
            <person name="Haridas S."/>
            <person name="Lipzen A."/>
            <person name="Labutti K."/>
            <person name="Grigoriev I.V."/>
            <person name="Murat C."/>
            <person name="Martin F."/>
            <person name="Albertini E."/>
            <person name="Donnini D."/>
            <person name="Bonito G."/>
        </authorList>
    </citation>
    <scope>NUCLEOTIDE SEQUENCE [LARGE SCALE GENOMIC DNA]</scope>
    <source>
        <strain evidence="1 2">Sb_GMNB300</strain>
    </source>
</reference>
<keyword evidence="2" id="KW-1185">Reference proteome</keyword>
<dbReference type="AlphaFoldDB" id="A0A5J5EJQ0"/>
<organism evidence="1 2">
    <name type="scientific">Sphaerosporella brunnea</name>
    <dbReference type="NCBI Taxonomy" id="1250544"/>
    <lineage>
        <taxon>Eukaryota</taxon>
        <taxon>Fungi</taxon>
        <taxon>Dikarya</taxon>
        <taxon>Ascomycota</taxon>
        <taxon>Pezizomycotina</taxon>
        <taxon>Pezizomycetes</taxon>
        <taxon>Pezizales</taxon>
        <taxon>Pyronemataceae</taxon>
        <taxon>Sphaerosporella</taxon>
    </lineage>
</organism>
<sequence length="500" mass="56196">MAAGVIERPQTEPKTVALFLGMFLCAHIIERSTSEETWTITEPGNRSQVKVSWLQKDGIANNQQFRSFYIERDSEENLATMCRYSVANLDIPKSGRATTSHFDRFIHSVDGFVARFVWLRGLNWAVTIAQLVATAVMTTLRAVVRRNLVHKVHPTELDRGYELNWAARHIKKCRNWSVVIWKPDDEAIGYKRLASEVMDARCGLSALSGWECQWQKAVDATAESIETTMNSLCKAPDITITRSLSGAREFEWELLVQIARDCWDDWKVNRSQIEAVLGLWMLHLKIFGKQPLRSVRRVFTKTDGPSERRIYERWIRRQTQAITIDGSEYEKALLLVGKPSVHVSSDDGLGFPAVMSEAPLENICGQIILSAFISTFAKKALEKPFGGQVRARAGLQGVKASFGLRNTILDKLASSVETTGLATIEEAFLSLVPPLEEAKKLPTITDTTAVFSDTAAEIGTLGLDDLKKLNRFFFGFFMLQSPWRLITSPTENGSMPVKYI</sequence>
<comment type="caution">
    <text evidence="1">The sequence shown here is derived from an EMBL/GenBank/DDBJ whole genome shotgun (WGS) entry which is preliminary data.</text>
</comment>
<gene>
    <name evidence="1" type="ORF">FN846DRAFT_998514</name>
</gene>
<dbReference type="InParanoid" id="A0A5J5EJQ0"/>
<dbReference type="Proteomes" id="UP000326924">
    <property type="component" value="Unassembled WGS sequence"/>
</dbReference>
<proteinExistence type="predicted"/>
<dbReference type="EMBL" id="VXIS01000300">
    <property type="protein sequence ID" value="KAA8894938.1"/>
    <property type="molecule type" value="Genomic_DNA"/>
</dbReference>
<evidence type="ECO:0000313" key="1">
    <source>
        <dbReference type="EMBL" id="KAA8894938.1"/>
    </source>
</evidence>
<protein>
    <submittedName>
        <fullName evidence="1">Uncharacterized protein</fullName>
    </submittedName>
</protein>
<accession>A0A5J5EJQ0</accession>
<evidence type="ECO:0000313" key="2">
    <source>
        <dbReference type="Proteomes" id="UP000326924"/>
    </source>
</evidence>
<name>A0A5J5EJQ0_9PEZI</name>